<name>A0A4Y2M7T6_ARAVE</name>
<accession>A0A4Y2M7T6</accession>
<evidence type="ECO:0000313" key="2">
    <source>
        <dbReference type="Proteomes" id="UP000499080"/>
    </source>
</evidence>
<dbReference type="AlphaFoldDB" id="A0A4Y2M7T6"/>
<reference evidence="1 2" key="1">
    <citation type="journal article" date="2019" name="Sci. Rep.">
        <title>Orb-weaving spider Araneus ventricosus genome elucidates the spidroin gene catalogue.</title>
        <authorList>
            <person name="Kono N."/>
            <person name="Nakamura H."/>
            <person name="Ohtoshi R."/>
            <person name="Moran D.A.P."/>
            <person name="Shinohara A."/>
            <person name="Yoshida Y."/>
            <person name="Fujiwara M."/>
            <person name="Mori M."/>
            <person name="Tomita M."/>
            <person name="Arakawa K."/>
        </authorList>
    </citation>
    <scope>NUCLEOTIDE SEQUENCE [LARGE SCALE GENOMIC DNA]</scope>
</reference>
<protein>
    <submittedName>
        <fullName evidence="1">Uncharacterized protein</fullName>
    </submittedName>
</protein>
<sequence length="113" mass="12915">MKGTRLFSRGNWENITVPRLTPTQGSKSGFRGYFQHVLASFWGNNLGSSIVFSLLSQRGVKRPSGHSNLISNYSEFQLFQFSKPNFIGFPQWRKVFPSRIPKIAEWNNCECPA</sequence>
<evidence type="ECO:0000313" key="1">
    <source>
        <dbReference type="EMBL" id="GBN21717.1"/>
    </source>
</evidence>
<organism evidence="1 2">
    <name type="scientific">Araneus ventricosus</name>
    <name type="common">Orbweaver spider</name>
    <name type="synonym">Epeira ventricosa</name>
    <dbReference type="NCBI Taxonomy" id="182803"/>
    <lineage>
        <taxon>Eukaryota</taxon>
        <taxon>Metazoa</taxon>
        <taxon>Ecdysozoa</taxon>
        <taxon>Arthropoda</taxon>
        <taxon>Chelicerata</taxon>
        <taxon>Arachnida</taxon>
        <taxon>Araneae</taxon>
        <taxon>Araneomorphae</taxon>
        <taxon>Entelegynae</taxon>
        <taxon>Araneoidea</taxon>
        <taxon>Araneidae</taxon>
        <taxon>Araneus</taxon>
    </lineage>
</organism>
<dbReference type="EMBL" id="BGPR01006770">
    <property type="protein sequence ID" value="GBN21717.1"/>
    <property type="molecule type" value="Genomic_DNA"/>
</dbReference>
<proteinExistence type="predicted"/>
<dbReference type="Proteomes" id="UP000499080">
    <property type="component" value="Unassembled WGS sequence"/>
</dbReference>
<keyword evidence="2" id="KW-1185">Reference proteome</keyword>
<comment type="caution">
    <text evidence="1">The sequence shown here is derived from an EMBL/GenBank/DDBJ whole genome shotgun (WGS) entry which is preliminary data.</text>
</comment>
<gene>
    <name evidence="1" type="ORF">AVEN_204711_1</name>
</gene>